<evidence type="ECO:0000313" key="8">
    <source>
        <dbReference type="Proteomes" id="UP001159427"/>
    </source>
</evidence>
<comment type="caution">
    <text evidence="7">The sequence shown here is derived from an EMBL/GenBank/DDBJ whole genome shotgun (WGS) entry which is preliminary data.</text>
</comment>
<feature type="region of interest" description="Disordered" evidence="5">
    <location>
        <begin position="147"/>
        <end position="167"/>
    </location>
</feature>
<reference evidence="7 8" key="1">
    <citation type="submission" date="2022-05" db="EMBL/GenBank/DDBJ databases">
        <authorList>
            <consortium name="Genoscope - CEA"/>
            <person name="William W."/>
        </authorList>
    </citation>
    <scope>NUCLEOTIDE SEQUENCE [LARGE SCALE GENOMIC DNA]</scope>
</reference>
<dbReference type="Pfam" id="PF05180">
    <property type="entry name" value="zf-DNL"/>
    <property type="match status" value="1"/>
</dbReference>
<evidence type="ECO:0000256" key="1">
    <source>
        <dbReference type="ARBA" id="ARBA00022723"/>
    </source>
</evidence>
<evidence type="ECO:0000259" key="6">
    <source>
        <dbReference type="PROSITE" id="PS51501"/>
    </source>
</evidence>
<dbReference type="PANTHER" id="PTHR20922:SF13">
    <property type="entry name" value="DNL-TYPE ZINC FINGER PROTEIN"/>
    <property type="match status" value="1"/>
</dbReference>
<dbReference type="InterPro" id="IPR024158">
    <property type="entry name" value="Mt_import_TIM15"/>
</dbReference>
<evidence type="ECO:0000256" key="4">
    <source>
        <dbReference type="PROSITE-ProRule" id="PRU00834"/>
    </source>
</evidence>
<evidence type="ECO:0000313" key="7">
    <source>
        <dbReference type="EMBL" id="CAH3018862.1"/>
    </source>
</evidence>
<evidence type="ECO:0000256" key="5">
    <source>
        <dbReference type="SAM" id="MobiDB-lite"/>
    </source>
</evidence>
<accession>A0ABN8LP81</accession>
<dbReference type="EMBL" id="CALNXI010000099">
    <property type="protein sequence ID" value="CAH3018862.1"/>
    <property type="molecule type" value="Genomic_DNA"/>
</dbReference>
<dbReference type="PROSITE" id="PS51501">
    <property type="entry name" value="ZF_DNL"/>
    <property type="match status" value="1"/>
</dbReference>
<protein>
    <recommendedName>
        <fullName evidence="6">DNL-type domain-containing protein</fullName>
    </recommendedName>
</protein>
<evidence type="ECO:0000256" key="2">
    <source>
        <dbReference type="ARBA" id="ARBA00022771"/>
    </source>
</evidence>
<feature type="domain" description="DNL-type" evidence="6">
    <location>
        <begin position="61"/>
        <end position="156"/>
    </location>
</feature>
<feature type="compositionally biased region" description="Polar residues" evidence="5">
    <location>
        <begin position="157"/>
        <end position="167"/>
    </location>
</feature>
<dbReference type="InterPro" id="IPR007853">
    <property type="entry name" value="Znf_DNL-typ"/>
</dbReference>
<keyword evidence="3" id="KW-0862">Zinc</keyword>
<organism evidence="7 8">
    <name type="scientific">Porites evermanni</name>
    <dbReference type="NCBI Taxonomy" id="104178"/>
    <lineage>
        <taxon>Eukaryota</taxon>
        <taxon>Metazoa</taxon>
        <taxon>Cnidaria</taxon>
        <taxon>Anthozoa</taxon>
        <taxon>Hexacorallia</taxon>
        <taxon>Scleractinia</taxon>
        <taxon>Fungiina</taxon>
        <taxon>Poritidae</taxon>
        <taxon>Porites</taxon>
    </lineage>
</organism>
<proteinExistence type="predicted"/>
<dbReference type="Proteomes" id="UP001159427">
    <property type="component" value="Unassembled WGS sequence"/>
</dbReference>
<evidence type="ECO:0000256" key="3">
    <source>
        <dbReference type="ARBA" id="ARBA00022833"/>
    </source>
</evidence>
<name>A0ABN8LP81_9CNID</name>
<gene>
    <name evidence="7" type="ORF">PEVE_00045219</name>
</gene>
<sequence>MAVIFAWRVSHCFYRHFSRHLLVNSIFRSASYLPQTRIILYCKRSLCGYAQNNASKLGLIEQSSKFQLVFTCKVCDTRSRKVISKQAYTKGVVIVKCPGCNNNHLIADNLGWFFNDERNIEDILAEKGETVKRVLDSDSQEYFIEVEKSDEDEHGQITDNNTDNKNT</sequence>
<keyword evidence="8" id="KW-1185">Reference proteome</keyword>
<keyword evidence="1" id="KW-0479">Metal-binding</keyword>
<keyword evidence="2 4" id="KW-0863">Zinc-finger</keyword>
<dbReference type="PANTHER" id="PTHR20922">
    <property type="entry name" value="DNL-TYPE ZINC FINGER PROTEIN"/>
    <property type="match status" value="1"/>
</dbReference>